<evidence type="ECO:0000313" key="2">
    <source>
        <dbReference type="Proteomes" id="UP000603434"/>
    </source>
</evidence>
<dbReference type="AlphaFoldDB" id="A0A8J6NTM0"/>
<evidence type="ECO:0000313" key="1">
    <source>
        <dbReference type="EMBL" id="MBC8359778.1"/>
    </source>
</evidence>
<organism evidence="1 2">
    <name type="scientific">Candidatus Desulfatibia profunda</name>
    <dbReference type="NCBI Taxonomy" id="2841695"/>
    <lineage>
        <taxon>Bacteria</taxon>
        <taxon>Pseudomonadati</taxon>
        <taxon>Thermodesulfobacteriota</taxon>
        <taxon>Desulfobacteria</taxon>
        <taxon>Desulfobacterales</taxon>
        <taxon>Desulfobacterales incertae sedis</taxon>
        <taxon>Candidatus Desulfatibia</taxon>
    </lineage>
</organism>
<comment type="caution">
    <text evidence="1">The sequence shown here is derived from an EMBL/GenBank/DDBJ whole genome shotgun (WGS) entry which is preliminary data.</text>
</comment>
<reference evidence="1 2" key="1">
    <citation type="submission" date="2020-08" db="EMBL/GenBank/DDBJ databases">
        <title>Bridging the membrane lipid divide: bacteria of the FCB group superphylum have the potential to synthesize archaeal ether lipids.</title>
        <authorList>
            <person name="Villanueva L."/>
            <person name="Von Meijenfeldt F.A.B."/>
            <person name="Westbye A.B."/>
            <person name="Yadav S."/>
            <person name="Hopmans E.C."/>
            <person name="Dutilh B.E."/>
            <person name="Sinninghe Damste J.S."/>
        </authorList>
    </citation>
    <scope>NUCLEOTIDE SEQUENCE [LARGE SCALE GENOMIC DNA]</scope>
    <source>
        <strain evidence="1">NIOZ-UU30</strain>
    </source>
</reference>
<gene>
    <name evidence="1" type="ORF">H8E23_00060</name>
</gene>
<dbReference type="EMBL" id="JACNJH010000004">
    <property type="protein sequence ID" value="MBC8359778.1"/>
    <property type="molecule type" value="Genomic_DNA"/>
</dbReference>
<accession>A0A8J6NTM0</accession>
<dbReference type="Proteomes" id="UP000603434">
    <property type="component" value="Unassembled WGS sequence"/>
</dbReference>
<protein>
    <submittedName>
        <fullName evidence="1">Uncharacterized protein</fullName>
    </submittedName>
</protein>
<name>A0A8J6NTM0_9BACT</name>
<sequence length="56" mass="6247">MKEKHDITYEKVGSNDVKVTYSTNGKKSVFIARVVKTGSYGKDGSNCKMDTKTKDK</sequence>
<proteinExistence type="predicted"/>